<gene>
    <name evidence="2" type="ORF">DNTS_033052</name>
</gene>
<feature type="region of interest" description="Disordered" evidence="1">
    <location>
        <begin position="1"/>
        <end position="65"/>
    </location>
</feature>
<dbReference type="AlphaFoldDB" id="A0A553QTV1"/>
<evidence type="ECO:0000313" key="3">
    <source>
        <dbReference type="Proteomes" id="UP000316079"/>
    </source>
</evidence>
<evidence type="ECO:0000313" key="2">
    <source>
        <dbReference type="EMBL" id="TRY93399.1"/>
    </source>
</evidence>
<name>A0A553QTV1_9TELE</name>
<feature type="compositionally biased region" description="Polar residues" evidence="1">
    <location>
        <begin position="54"/>
        <end position="65"/>
    </location>
</feature>
<dbReference type="Proteomes" id="UP000316079">
    <property type="component" value="Unassembled WGS sequence"/>
</dbReference>
<accession>A0A553QTV1</accession>
<feature type="non-terminal residue" evidence="2">
    <location>
        <position position="1"/>
    </location>
</feature>
<reference evidence="2 3" key="1">
    <citation type="journal article" date="2019" name="Sci. Data">
        <title>Hybrid genome assembly and annotation of Danionella translucida.</title>
        <authorList>
            <person name="Kadobianskyi M."/>
            <person name="Schulze L."/>
            <person name="Schuelke M."/>
            <person name="Judkewitz B."/>
        </authorList>
    </citation>
    <scope>NUCLEOTIDE SEQUENCE [LARGE SCALE GENOMIC DNA]</scope>
    <source>
        <strain evidence="2 3">Bolton</strain>
    </source>
</reference>
<protein>
    <submittedName>
        <fullName evidence="2">Uncharacterized protein</fullName>
    </submittedName>
</protein>
<dbReference type="EMBL" id="SRMA01025543">
    <property type="protein sequence ID" value="TRY93399.1"/>
    <property type="molecule type" value="Genomic_DNA"/>
</dbReference>
<comment type="caution">
    <text evidence="2">The sequence shown here is derived from an EMBL/GenBank/DDBJ whole genome shotgun (WGS) entry which is preliminary data.</text>
</comment>
<organism evidence="2 3">
    <name type="scientific">Danionella cerebrum</name>
    <dbReference type="NCBI Taxonomy" id="2873325"/>
    <lineage>
        <taxon>Eukaryota</taxon>
        <taxon>Metazoa</taxon>
        <taxon>Chordata</taxon>
        <taxon>Craniata</taxon>
        <taxon>Vertebrata</taxon>
        <taxon>Euteleostomi</taxon>
        <taxon>Actinopterygii</taxon>
        <taxon>Neopterygii</taxon>
        <taxon>Teleostei</taxon>
        <taxon>Ostariophysi</taxon>
        <taxon>Cypriniformes</taxon>
        <taxon>Danionidae</taxon>
        <taxon>Danioninae</taxon>
        <taxon>Danionella</taxon>
    </lineage>
</organism>
<keyword evidence="3" id="KW-1185">Reference proteome</keyword>
<evidence type="ECO:0000256" key="1">
    <source>
        <dbReference type="SAM" id="MobiDB-lite"/>
    </source>
</evidence>
<sequence>TQPADPPAPRDTDSTPVTAQPEMATVENPLYGVRLETQPADPPDPQTPQPEMNAVSTESSSESTI</sequence>
<proteinExistence type="predicted"/>